<keyword evidence="1" id="KW-0808">Transferase</keyword>
<gene>
    <name evidence="1" type="ORF">Cabys_1628</name>
    <name evidence="2" type="ORF">Calab_2781</name>
</gene>
<name>H1XQW5_CALAY</name>
<keyword evidence="3" id="KW-1185">Reference proteome</keyword>
<evidence type="ECO:0000313" key="3">
    <source>
        <dbReference type="Proteomes" id="UP000004671"/>
    </source>
</evidence>
<dbReference type="PANTHER" id="PTHR38134">
    <property type="entry name" value="SLR1395 PROTEIN"/>
    <property type="match status" value="1"/>
</dbReference>
<dbReference type="AlphaFoldDB" id="H1XQW5"/>
<dbReference type="RefSeq" id="WP_006929701.1">
    <property type="nucleotide sequence ID" value="NZ_CM001402.1"/>
</dbReference>
<dbReference type="SUPFAM" id="SSF53756">
    <property type="entry name" value="UDP-Glycosyltransferase/glycogen phosphorylase"/>
    <property type="match status" value="1"/>
</dbReference>
<dbReference type="HOGENOM" id="CLU_044082_0_0_0"/>
<dbReference type="Gene3D" id="3.40.50.2000">
    <property type="entry name" value="Glycogen Phosphorylase B"/>
    <property type="match status" value="1"/>
</dbReference>
<dbReference type="STRING" id="880073.Cabys_1628"/>
<accession>H1XQW5</accession>
<dbReference type="PANTHER" id="PTHR38134:SF2">
    <property type="entry name" value="GALACTOKINASE"/>
    <property type="match status" value="1"/>
</dbReference>
<evidence type="ECO:0000313" key="1">
    <source>
        <dbReference type="EMBL" id="APF18377.1"/>
    </source>
</evidence>
<dbReference type="InParanoid" id="H1XQW5"/>
<reference evidence="2 3" key="1">
    <citation type="submission" date="2011-09" db="EMBL/GenBank/DDBJ databases">
        <title>The permanent draft genome of Caldithrix abyssi DSM 13497.</title>
        <authorList>
            <consortium name="US DOE Joint Genome Institute (JGI-PGF)"/>
            <person name="Lucas S."/>
            <person name="Han J."/>
            <person name="Lapidus A."/>
            <person name="Bruce D."/>
            <person name="Goodwin L."/>
            <person name="Pitluck S."/>
            <person name="Peters L."/>
            <person name="Kyrpides N."/>
            <person name="Mavromatis K."/>
            <person name="Ivanova N."/>
            <person name="Mikhailova N."/>
            <person name="Chertkov O."/>
            <person name="Detter J.C."/>
            <person name="Tapia R."/>
            <person name="Han C."/>
            <person name="Land M."/>
            <person name="Hauser L."/>
            <person name="Markowitz V."/>
            <person name="Cheng J.-F."/>
            <person name="Hugenholtz P."/>
            <person name="Woyke T."/>
            <person name="Wu D."/>
            <person name="Spring S."/>
            <person name="Brambilla E."/>
            <person name="Klenk H.-P."/>
            <person name="Eisen J.A."/>
        </authorList>
    </citation>
    <scope>NUCLEOTIDE SEQUENCE [LARGE SCALE GENOMIC DNA]</scope>
    <source>
        <strain evidence="2 3">DSM 13497</strain>
    </source>
</reference>
<dbReference type="Proteomes" id="UP000183868">
    <property type="component" value="Chromosome"/>
</dbReference>
<protein>
    <submittedName>
        <fullName evidence="1">UDP-N-acetylglucosamine:LPS N-acetylglucosamine transferase</fullName>
    </submittedName>
</protein>
<dbReference type="OrthoDB" id="9776616at2"/>
<dbReference type="EMBL" id="CM001402">
    <property type="protein sequence ID" value="EHO42388.1"/>
    <property type="molecule type" value="Genomic_DNA"/>
</dbReference>
<dbReference type="InterPro" id="IPR053205">
    <property type="entry name" value="GHMP_kinase_L-arabinokinase"/>
</dbReference>
<evidence type="ECO:0000313" key="4">
    <source>
        <dbReference type="Proteomes" id="UP000183868"/>
    </source>
</evidence>
<dbReference type="Proteomes" id="UP000004671">
    <property type="component" value="Chromosome"/>
</dbReference>
<dbReference type="KEGG" id="caby:Cabys_1628"/>
<dbReference type="PaxDb" id="880073-Calab_2781"/>
<dbReference type="eggNOG" id="COG0707">
    <property type="taxonomic scope" value="Bacteria"/>
</dbReference>
<dbReference type="GO" id="GO:0016740">
    <property type="term" value="F:transferase activity"/>
    <property type="evidence" value="ECO:0007669"/>
    <property type="project" value="UniProtKB-KW"/>
</dbReference>
<proteinExistence type="predicted"/>
<sequence length="361" mass="41207">MINLAFFVTSHGYGHAARACAIMQTFLQKFADIHFLIFSETPEWFFEDSLPRGSFTYINFFTDVGLAQRSPFEEDIPQTLELLKKHFPFKPQKINDLARLLKRFQVRLILNDISALGILAGKKAGIPTVLIENFTWDWIYQHYTEQFPELLPFIDYLASIYQSVDVHFKARPFVVNDKRAIETAPIARPARKSASATRQALKLNTDKPVVLISTGGIVTRHRFVSELKKIKDFYFIVPHDVAKMERSDNLVVLPHHSPFYHPDLVAACDVVVCKAGYSTVAEVYLHQKKILLVNRPFFPESAIIESFVKKNLAGVVITPQTFNEGRWTHYLNEVLQKKEAPRVKVASGAEVVVKNLEAFLN</sequence>
<reference evidence="1 4" key="2">
    <citation type="submission" date="2016-11" db="EMBL/GenBank/DDBJ databases">
        <title>Genomic analysis of Caldithrix abyssi and proposal of a novel bacterial phylum Caldithrichaeota.</title>
        <authorList>
            <person name="Kublanov I."/>
            <person name="Sigalova O."/>
            <person name="Gavrilov S."/>
            <person name="Lebedinsky A."/>
            <person name="Ivanova N."/>
            <person name="Daum C."/>
            <person name="Reddy T."/>
            <person name="Klenk H.P."/>
            <person name="Goker M."/>
            <person name="Reva O."/>
            <person name="Miroshnichenko M."/>
            <person name="Kyprides N."/>
            <person name="Woyke T."/>
            <person name="Gelfand M."/>
        </authorList>
    </citation>
    <scope>NUCLEOTIDE SEQUENCE [LARGE SCALE GENOMIC DNA]</scope>
    <source>
        <strain evidence="1 4">LF13</strain>
    </source>
</reference>
<dbReference type="EMBL" id="CP018099">
    <property type="protein sequence ID" value="APF18377.1"/>
    <property type="molecule type" value="Genomic_DNA"/>
</dbReference>
<organism evidence="2 3">
    <name type="scientific">Caldithrix abyssi DSM 13497</name>
    <dbReference type="NCBI Taxonomy" id="880073"/>
    <lineage>
        <taxon>Bacteria</taxon>
        <taxon>Pseudomonadati</taxon>
        <taxon>Calditrichota</taxon>
        <taxon>Calditrichia</taxon>
        <taxon>Calditrichales</taxon>
        <taxon>Calditrichaceae</taxon>
        <taxon>Caldithrix</taxon>
    </lineage>
</organism>
<evidence type="ECO:0000313" key="2">
    <source>
        <dbReference type="EMBL" id="EHO42388.1"/>
    </source>
</evidence>